<evidence type="ECO:0000256" key="10">
    <source>
        <dbReference type="ARBA" id="ARBA00022605"/>
    </source>
</evidence>
<evidence type="ECO:0000256" key="12">
    <source>
        <dbReference type="ARBA" id="ARBA00022697"/>
    </source>
</evidence>
<dbReference type="InterPro" id="IPR045865">
    <property type="entry name" value="ACT-like_dom_sf"/>
</dbReference>
<keyword evidence="20" id="KW-0915">Sodium</keyword>
<dbReference type="Gene3D" id="3.30.2130.10">
    <property type="entry name" value="VC0802-like"/>
    <property type="match status" value="1"/>
</dbReference>
<evidence type="ECO:0000256" key="6">
    <source>
        <dbReference type="ARBA" id="ARBA00005139"/>
    </source>
</evidence>
<evidence type="ECO:0000256" key="8">
    <source>
        <dbReference type="ARBA" id="ARBA00010046"/>
    </source>
</evidence>
<evidence type="ECO:0000256" key="2">
    <source>
        <dbReference type="ARBA" id="ARBA00004766"/>
    </source>
</evidence>
<dbReference type="Pfam" id="PF00742">
    <property type="entry name" value="Homoserine_dh"/>
    <property type="match status" value="1"/>
</dbReference>
<dbReference type="InterPro" id="IPR054352">
    <property type="entry name" value="ACT_Aspartokinase"/>
</dbReference>
<name>F5YCA8_LEAAZ</name>
<dbReference type="HOGENOM" id="CLU_009116_7_1_12"/>
<dbReference type="Gene3D" id="3.40.1160.10">
    <property type="entry name" value="Acetylglutamate kinase-like"/>
    <property type="match status" value="1"/>
</dbReference>
<comment type="catalytic activity">
    <reaction evidence="25">
        <text>L-homoserine + NADP(+) = L-aspartate 4-semialdehyde + NADPH + H(+)</text>
        <dbReference type="Rhea" id="RHEA:15761"/>
        <dbReference type="ChEBI" id="CHEBI:15378"/>
        <dbReference type="ChEBI" id="CHEBI:57476"/>
        <dbReference type="ChEBI" id="CHEBI:57783"/>
        <dbReference type="ChEBI" id="CHEBI:58349"/>
        <dbReference type="ChEBI" id="CHEBI:537519"/>
        <dbReference type="EC" id="1.1.1.3"/>
    </reaction>
    <physiologicalReaction direction="right-to-left" evidence="25">
        <dbReference type="Rhea" id="RHEA:15763"/>
    </physiologicalReaction>
</comment>
<dbReference type="GO" id="GO:0004072">
    <property type="term" value="F:aspartate kinase activity"/>
    <property type="evidence" value="ECO:0007669"/>
    <property type="project" value="UniProtKB-EC"/>
</dbReference>
<reference evidence="28 29" key="2">
    <citation type="journal article" date="2011" name="ISME J.">
        <title>RNA-seq reveals cooperative metabolic interactions between two termite-gut spirochete species in co-culture.</title>
        <authorList>
            <person name="Rosenthal A.Z."/>
            <person name="Matson E.G."/>
            <person name="Eldar A."/>
            <person name="Leadbetter J.R."/>
        </authorList>
    </citation>
    <scope>NUCLEOTIDE SEQUENCE [LARGE SCALE GENOMIC DNA]</scope>
    <source>
        <strain evidence="29">ATCC BAA-888 / DSM 13862 / ZAS-9</strain>
    </source>
</reference>
<dbReference type="GO" id="GO:0009089">
    <property type="term" value="P:lysine biosynthetic process via diaminopimelate"/>
    <property type="evidence" value="ECO:0007669"/>
    <property type="project" value="UniProtKB-UniPathway"/>
</dbReference>
<keyword evidence="22" id="KW-0511">Multifunctional enzyme</keyword>
<dbReference type="EMBL" id="CP001841">
    <property type="protein sequence ID" value="AEF83306.1"/>
    <property type="molecule type" value="Genomic_DNA"/>
</dbReference>
<protein>
    <submittedName>
        <fullName evidence="28">Bifunctional aspartokinase/homoserine dehydrogenase I</fullName>
        <ecNumber evidence="28">1.1.1.3</ecNumber>
        <ecNumber evidence="28">2.7.2.4</ecNumber>
    </submittedName>
</protein>
<dbReference type="UniPathway" id="UPA00051">
    <property type="reaction ID" value="UER00462"/>
</dbReference>
<dbReference type="PROSITE" id="PS51671">
    <property type="entry name" value="ACT"/>
    <property type="match status" value="2"/>
</dbReference>
<dbReference type="SUPFAM" id="SSF53633">
    <property type="entry name" value="Carbamate kinase-like"/>
    <property type="match status" value="1"/>
</dbReference>
<dbReference type="SUPFAM" id="SSF55347">
    <property type="entry name" value="Glyceraldehyde-3-phosphate dehydrogenase-like, C-terminal domain"/>
    <property type="match status" value="1"/>
</dbReference>
<keyword evidence="16" id="KW-0067">ATP-binding</keyword>
<evidence type="ECO:0000256" key="7">
    <source>
        <dbReference type="ARBA" id="ARBA00007952"/>
    </source>
</evidence>
<dbReference type="SUPFAM" id="SSF55021">
    <property type="entry name" value="ACT-like"/>
    <property type="match status" value="2"/>
</dbReference>
<dbReference type="InterPro" id="IPR018042">
    <property type="entry name" value="Aspartate_kinase_CS"/>
</dbReference>
<evidence type="ECO:0000256" key="15">
    <source>
        <dbReference type="ARBA" id="ARBA00022777"/>
    </source>
</evidence>
<keyword evidence="29" id="KW-1185">Reference proteome</keyword>
<comment type="pathway">
    <text evidence="5">Amino-acid biosynthesis; L-methionine biosynthesis via de novo pathway; L-homoserine from L-aspartate: step 3/3.</text>
</comment>
<evidence type="ECO:0000256" key="21">
    <source>
        <dbReference type="ARBA" id="ARBA00023167"/>
    </source>
</evidence>
<dbReference type="RefSeq" id="WP_015711486.1">
    <property type="nucleotide sequence ID" value="NC_015577.1"/>
</dbReference>
<dbReference type="Pfam" id="PF03447">
    <property type="entry name" value="NAD_binding_3"/>
    <property type="match status" value="1"/>
</dbReference>
<comment type="pathway">
    <text evidence="3">Amino-acid biosynthesis; L-methionine biosynthesis via de novo pathway; L-homoserine from L-aspartate: step 1/3.</text>
</comment>
<keyword evidence="14" id="KW-0547">Nucleotide-binding</keyword>
<dbReference type="InterPro" id="IPR001342">
    <property type="entry name" value="HDH_cat"/>
</dbReference>
<dbReference type="PIRSF" id="PIRSF000727">
    <property type="entry name" value="ThrA"/>
    <property type="match status" value="1"/>
</dbReference>
<dbReference type="KEGG" id="taz:TREAZ_0461"/>
<keyword evidence="13" id="KW-0479">Metal-binding</keyword>
<dbReference type="UniPathway" id="UPA00050">
    <property type="reaction ID" value="UER00063"/>
</dbReference>
<gene>
    <name evidence="28" type="ordered locus">TREAZ_0461</name>
</gene>
<dbReference type="PANTHER" id="PTHR43070:SF3">
    <property type="entry name" value="HOMOSERINE DEHYDROGENASE"/>
    <property type="match status" value="1"/>
</dbReference>
<dbReference type="InterPro" id="IPR049638">
    <property type="entry name" value="AK-HD"/>
</dbReference>
<evidence type="ECO:0000256" key="25">
    <source>
        <dbReference type="ARBA" id="ARBA00048841"/>
    </source>
</evidence>
<dbReference type="eggNOG" id="COG0527">
    <property type="taxonomic scope" value="Bacteria"/>
</dbReference>
<comment type="pathway">
    <text evidence="6">Amino-acid biosynthesis; L-threonine biosynthesis; L-threonine from L-aspartate: step 1/5.</text>
</comment>
<comment type="similarity">
    <text evidence="7">In the C-terminal section; belongs to the homoserine dehydrogenase family.</text>
</comment>
<dbReference type="FunFam" id="3.30.360.10:FF:000006">
    <property type="entry name" value="Bifunctional aspartokinase/homoserine dehydrogenase"/>
    <property type="match status" value="1"/>
</dbReference>
<comment type="similarity">
    <text evidence="8">In the N-terminal section; belongs to the aspartokinase family.</text>
</comment>
<dbReference type="InParanoid" id="F5YCA8"/>
<evidence type="ECO:0000256" key="5">
    <source>
        <dbReference type="ARBA" id="ARBA00005062"/>
    </source>
</evidence>
<comment type="subunit">
    <text evidence="9">Homotetramer.</text>
</comment>
<dbReference type="SUPFAM" id="SSF51735">
    <property type="entry name" value="NAD(P)-binding Rossmann-fold domains"/>
    <property type="match status" value="1"/>
</dbReference>
<comment type="pathway">
    <text evidence="2">Amino-acid biosynthesis; L-lysine biosynthesis via DAP pathway; (S)-tetrahydrodipicolinate from L-aspartate: step 1/4.</text>
</comment>
<feature type="domain" description="ACT" evidence="27">
    <location>
        <begin position="414"/>
        <end position="485"/>
    </location>
</feature>
<sequence>MLVLKFGGTSVGTPEAIGKIIDILKDGEHRDRVRVVVVSAFSKVTDSLISMSLKAASGDGAYREAAESLKKRHLETAGAFLSGEALEKASLALDDAILELVRVLDGIAALKEFSPRTQDLVMSFGERLSASLIAPIFSSRGIPASYLDARPLIKTDRVFGKANYFIEETSGRIRSYFNSLSLKLPMDAGAAKAKAPIQVATGFISSTMDDTTSTLGRGGSDLTAAIIGAALDAEEVEIWTDVDGILTADPRQVKNSFRIESISYEEAMELSHFGAKVIYPPTIRPALEKGIPIRIKNTFNPACPGTSIVKDASQGPFPIRGISSMSGMALLRVQGSGMVGVRGFSARLFTAIARKGININLITQSSSEYSLCFAVIPEDAEIACEAVKEEFRTEIAAGHIEPPIAETDLSIVAVVGAKMKHSSGVSGKVFHALGRNGINVVAIAQGSSELNISAVISKQDEAKALNAIHEVFFLSGVRSVNLFLLGTGLIGGTLLEQIAAQREILADQHKIKINLVGAGDSKHMMLSQSGLDPKSIKAQLREGKEALDLQAFVSKMKAMNLPNTCFCDCTASDEVAGWYAEILQSSIPIVTPNKRANAGSLGYYKTLTGFSRERGIPYLYETTVCAGLPVISTLRDLFLSGDKVRRIEAVLSGTLSYIFNNYDGSKPFSALVREAKAKGYTEPDPRDDLNAMDAARKALILARECGLSLEFPAVDIEPILPPSCFKADNVEAFFSELEKSDRDFEKRRAAAEAEGKSLRYVAIIEEGAAKLSLRAEAPGSPFLSLIDSDNIVVISSDRYSSLPMVIKGPGAGAQVTAGGVFADIVRIARTLV</sequence>
<keyword evidence="12" id="KW-0791">Threonine biosynthesis</keyword>
<dbReference type="Gene3D" id="3.40.50.720">
    <property type="entry name" value="NAD(P)-binding Rossmann-like Domain"/>
    <property type="match status" value="1"/>
</dbReference>
<dbReference type="PROSITE" id="PS00324">
    <property type="entry name" value="ASPARTOKINASE"/>
    <property type="match status" value="1"/>
</dbReference>
<comment type="function">
    <text evidence="23">Bifunctional aspartate kinase and homoserine dehydrogenase that catalyzes the first and the third steps toward the synthesis of lysine, methionine and threonine from aspartate.</text>
</comment>
<dbReference type="UniPathway" id="UPA00034">
    <property type="reaction ID" value="UER00015"/>
</dbReference>
<evidence type="ECO:0000256" key="9">
    <source>
        <dbReference type="ARBA" id="ARBA00011881"/>
    </source>
</evidence>
<evidence type="ECO:0000313" key="29">
    <source>
        <dbReference type="Proteomes" id="UP000009222"/>
    </source>
</evidence>
<keyword evidence="18 28" id="KW-0560">Oxidoreductase</keyword>
<evidence type="ECO:0000256" key="13">
    <source>
        <dbReference type="ARBA" id="ARBA00022723"/>
    </source>
</evidence>
<dbReference type="OrthoDB" id="9799110at2"/>
<dbReference type="Proteomes" id="UP000009222">
    <property type="component" value="Chromosome"/>
</dbReference>
<dbReference type="Pfam" id="PF22468">
    <property type="entry name" value="ACT_9"/>
    <property type="match status" value="2"/>
</dbReference>
<keyword evidence="21" id="KW-0486">Methionine biosynthesis</keyword>
<accession>F5YCA8</accession>
<dbReference type="GO" id="GO:0009090">
    <property type="term" value="P:homoserine biosynthetic process"/>
    <property type="evidence" value="ECO:0007669"/>
    <property type="project" value="UniProtKB-ARBA"/>
</dbReference>
<evidence type="ECO:0000256" key="14">
    <source>
        <dbReference type="ARBA" id="ARBA00022741"/>
    </source>
</evidence>
<evidence type="ECO:0000256" key="23">
    <source>
        <dbReference type="ARBA" id="ARBA00044938"/>
    </source>
</evidence>
<dbReference type="InterPro" id="IPR036291">
    <property type="entry name" value="NAD(P)-bd_dom_sf"/>
</dbReference>
<dbReference type="EC" id="1.1.1.3" evidence="28"/>
<keyword evidence="11 28" id="KW-0808">Transferase</keyword>
<keyword evidence="10" id="KW-0028">Amino-acid biosynthesis</keyword>
<comment type="cofactor">
    <cofactor evidence="1">
        <name>a metal cation</name>
        <dbReference type="ChEBI" id="CHEBI:25213"/>
    </cofactor>
</comment>
<evidence type="ECO:0000256" key="19">
    <source>
        <dbReference type="ARBA" id="ARBA00023027"/>
    </source>
</evidence>
<evidence type="ECO:0000256" key="22">
    <source>
        <dbReference type="ARBA" id="ARBA00023268"/>
    </source>
</evidence>
<evidence type="ECO:0000259" key="27">
    <source>
        <dbReference type="PROSITE" id="PS51671"/>
    </source>
</evidence>
<dbReference type="InterPro" id="IPR036393">
    <property type="entry name" value="AceGlu_kinase-like_sf"/>
</dbReference>
<evidence type="ECO:0000313" key="28">
    <source>
        <dbReference type="EMBL" id="AEF83306.1"/>
    </source>
</evidence>
<comment type="catalytic activity">
    <reaction evidence="24">
        <text>L-aspartate + ATP = 4-phospho-L-aspartate + ADP</text>
        <dbReference type="Rhea" id="RHEA:23776"/>
        <dbReference type="ChEBI" id="CHEBI:29991"/>
        <dbReference type="ChEBI" id="CHEBI:30616"/>
        <dbReference type="ChEBI" id="CHEBI:57535"/>
        <dbReference type="ChEBI" id="CHEBI:456216"/>
        <dbReference type="EC" id="2.7.2.4"/>
    </reaction>
    <physiologicalReaction direction="left-to-right" evidence="24">
        <dbReference type="Rhea" id="RHEA:23777"/>
    </physiologicalReaction>
</comment>
<dbReference type="InterPro" id="IPR001048">
    <property type="entry name" value="Asp/Glu/Uridylate_kinase"/>
</dbReference>
<keyword evidence="15 28" id="KW-0418">Kinase</keyword>
<dbReference type="NCBIfam" id="TIGR00657">
    <property type="entry name" value="asp_kinases"/>
    <property type="match status" value="1"/>
</dbReference>
<dbReference type="GO" id="GO:0005524">
    <property type="term" value="F:ATP binding"/>
    <property type="evidence" value="ECO:0007669"/>
    <property type="project" value="UniProtKB-KW"/>
</dbReference>
<keyword evidence="19" id="KW-0520">NAD</keyword>
<evidence type="ECO:0000256" key="3">
    <source>
        <dbReference type="ARBA" id="ARBA00004986"/>
    </source>
</evidence>
<dbReference type="InterPro" id="IPR005106">
    <property type="entry name" value="Asp/hSer_DH_NAD-bd"/>
</dbReference>
<evidence type="ECO:0000256" key="24">
    <source>
        <dbReference type="ARBA" id="ARBA00048561"/>
    </source>
</evidence>
<comment type="pathway">
    <text evidence="4">Amino-acid biosynthesis; L-threonine biosynthesis; L-threonine from L-aspartate: step 3/5.</text>
</comment>
<dbReference type="CDD" id="cd04243">
    <property type="entry name" value="AAK_AK-HSDH-like"/>
    <property type="match status" value="1"/>
</dbReference>
<evidence type="ECO:0000256" key="18">
    <source>
        <dbReference type="ARBA" id="ARBA00023002"/>
    </source>
</evidence>
<dbReference type="AlphaFoldDB" id="F5YCA8"/>
<dbReference type="FunFam" id="3.30.2130.10:FF:000001">
    <property type="entry name" value="Bifunctional aspartokinase/homoserine dehydrogenase"/>
    <property type="match status" value="1"/>
</dbReference>
<reference evidence="29" key="1">
    <citation type="submission" date="2009-12" db="EMBL/GenBank/DDBJ databases">
        <title>Complete sequence of Treponema azotonutricium strain ZAS-9.</title>
        <authorList>
            <person name="Tetu S.G."/>
            <person name="Matson E."/>
            <person name="Ren Q."/>
            <person name="Seshadri R."/>
            <person name="Elbourne L."/>
            <person name="Hassan K.A."/>
            <person name="Durkin A."/>
            <person name="Radune D."/>
            <person name="Mohamoud Y."/>
            <person name="Shay R."/>
            <person name="Jin S."/>
            <person name="Zhang X."/>
            <person name="Lucey K."/>
            <person name="Ballor N.R."/>
            <person name="Ottesen E."/>
            <person name="Rosenthal R."/>
            <person name="Allen A."/>
            <person name="Leadbetter J.R."/>
            <person name="Paulsen I.T."/>
        </authorList>
    </citation>
    <scope>NUCLEOTIDE SEQUENCE [LARGE SCALE GENOMIC DNA]</scope>
    <source>
        <strain evidence="29">ATCC BAA-888 / DSM 13862 / ZAS-9</strain>
    </source>
</reference>
<dbReference type="GO" id="GO:0009088">
    <property type="term" value="P:threonine biosynthetic process"/>
    <property type="evidence" value="ECO:0007669"/>
    <property type="project" value="UniProtKB-UniPathway"/>
</dbReference>
<dbReference type="GO" id="GO:0009086">
    <property type="term" value="P:methionine biosynthetic process"/>
    <property type="evidence" value="ECO:0007669"/>
    <property type="project" value="UniProtKB-KW"/>
</dbReference>
<proteinExistence type="inferred from homology"/>
<dbReference type="InterPro" id="IPR011147">
    <property type="entry name" value="Bifunc_Aspkin/hSer_DH"/>
</dbReference>
<dbReference type="STRING" id="545695.TREAZ_0461"/>
<dbReference type="Gene3D" id="3.30.360.10">
    <property type="entry name" value="Dihydrodipicolinate Reductase, domain 2"/>
    <property type="match status" value="1"/>
</dbReference>
<dbReference type="FunCoup" id="F5YCA8">
    <property type="interactions" value="392"/>
</dbReference>
<feature type="domain" description="ACT" evidence="27">
    <location>
        <begin position="333"/>
        <end position="405"/>
    </location>
</feature>
<evidence type="ECO:0000256" key="17">
    <source>
        <dbReference type="ARBA" id="ARBA00022857"/>
    </source>
</evidence>
<dbReference type="Pfam" id="PF00696">
    <property type="entry name" value="AA_kinase"/>
    <property type="match status" value="1"/>
</dbReference>
<evidence type="ECO:0000256" key="1">
    <source>
        <dbReference type="ARBA" id="ARBA00001920"/>
    </source>
</evidence>
<dbReference type="NCBIfam" id="NF006959">
    <property type="entry name" value="PRK09436.1"/>
    <property type="match status" value="1"/>
</dbReference>
<evidence type="ECO:0000256" key="26">
    <source>
        <dbReference type="ARBA" id="ARBA00049031"/>
    </source>
</evidence>
<evidence type="ECO:0000256" key="20">
    <source>
        <dbReference type="ARBA" id="ARBA00023053"/>
    </source>
</evidence>
<organism evidence="28 29">
    <name type="scientific">Leadbettera azotonutricia (strain ATCC BAA-888 / DSM 13862 / ZAS-9)</name>
    <name type="common">Treponema azotonutricium</name>
    <dbReference type="NCBI Taxonomy" id="545695"/>
    <lineage>
        <taxon>Bacteria</taxon>
        <taxon>Pseudomonadati</taxon>
        <taxon>Spirochaetota</taxon>
        <taxon>Spirochaetia</taxon>
        <taxon>Spirochaetales</taxon>
        <taxon>Breznakiellaceae</taxon>
        <taxon>Leadbettera</taxon>
    </lineage>
</organism>
<dbReference type="GO" id="GO:0050661">
    <property type="term" value="F:NADP binding"/>
    <property type="evidence" value="ECO:0007669"/>
    <property type="project" value="InterPro"/>
</dbReference>
<dbReference type="CDD" id="cd04921">
    <property type="entry name" value="ACT_AKi-HSDH-ThrA-like_1"/>
    <property type="match status" value="1"/>
</dbReference>
<comment type="catalytic activity">
    <reaction evidence="26">
        <text>L-homoserine + NAD(+) = L-aspartate 4-semialdehyde + NADH + H(+)</text>
        <dbReference type="Rhea" id="RHEA:15757"/>
        <dbReference type="ChEBI" id="CHEBI:15378"/>
        <dbReference type="ChEBI" id="CHEBI:57476"/>
        <dbReference type="ChEBI" id="CHEBI:57540"/>
        <dbReference type="ChEBI" id="CHEBI:57945"/>
        <dbReference type="ChEBI" id="CHEBI:537519"/>
        <dbReference type="EC" id="1.1.1.3"/>
    </reaction>
    <physiologicalReaction direction="right-to-left" evidence="26">
        <dbReference type="Rhea" id="RHEA:15759"/>
    </physiologicalReaction>
</comment>
<dbReference type="InterPro" id="IPR001341">
    <property type="entry name" value="Asp_kinase"/>
</dbReference>
<dbReference type="EC" id="2.7.2.4" evidence="28"/>
<dbReference type="GO" id="GO:0004412">
    <property type="term" value="F:homoserine dehydrogenase activity"/>
    <property type="evidence" value="ECO:0007669"/>
    <property type="project" value="UniProtKB-EC"/>
</dbReference>
<dbReference type="GO" id="GO:0046872">
    <property type="term" value="F:metal ion binding"/>
    <property type="evidence" value="ECO:0007669"/>
    <property type="project" value="UniProtKB-KW"/>
</dbReference>
<keyword evidence="17" id="KW-0521">NADP</keyword>
<dbReference type="eggNOG" id="COG0460">
    <property type="taxonomic scope" value="Bacteria"/>
</dbReference>
<dbReference type="PANTHER" id="PTHR43070">
    <property type="match status" value="1"/>
</dbReference>
<evidence type="ECO:0000256" key="11">
    <source>
        <dbReference type="ARBA" id="ARBA00022679"/>
    </source>
</evidence>
<dbReference type="InterPro" id="IPR002912">
    <property type="entry name" value="ACT_dom"/>
</dbReference>
<evidence type="ECO:0000256" key="16">
    <source>
        <dbReference type="ARBA" id="ARBA00022840"/>
    </source>
</evidence>
<evidence type="ECO:0000256" key="4">
    <source>
        <dbReference type="ARBA" id="ARBA00005056"/>
    </source>
</evidence>